<gene>
    <name evidence="1" type="ORF">OG814_36040</name>
</gene>
<reference evidence="1 2" key="1">
    <citation type="submission" date="2022-10" db="EMBL/GenBank/DDBJ databases">
        <title>The complete genomes of actinobacterial strains from the NBC collection.</title>
        <authorList>
            <person name="Joergensen T.S."/>
            <person name="Alvarez Arevalo M."/>
            <person name="Sterndorff E.B."/>
            <person name="Faurdal D."/>
            <person name="Vuksanovic O."/>
            <person name="Mourched A.-S."/>
            <person name="Charusanti P."/>
            <person name="Shaw S."/>
            <person name="Blin K."/>
            <person name="Weber T."/>
        </authorList>
    </citation>
    <scope>NUCLEOTIDE SEQUENCE [LARGE SCALE GENOMIC DNA]</scope>
    <source>
        <strain evidence="1 2">NBC_00123</strain>
    </source>
</reference>
<evidence type="ECO:0000313" key="1">
    <source>
        <dbReference type="EMBL" id="WTR74321.1"/>
    </source>
</evidence>
<dbReference type="Proteomes" id="UP001622594">
    <property type="component" value="Chromosome"/>
</dbReference>
<organism evidence="1 2">
    <name type="scientific">Streptomyces zaomyceticus</name>
    <dbReference type="NCBI Taxonomy" id="68286"/>
    <lineage>
        <taxon>Bacteria</taxon>
        <taxon>Bacillati</taxon>
        <taxon>Actinomycetota</taxon>
        <taxon>Actinomycetes</taxon>
        <taxon>Kitasatosporales</taxon>
        <taxon>Streptomycetaceae</taxon>
        <taxon>Streptomyces</taxon>
    </lineage>
</organism>
<dbReference type="InterPro" id="IPR044548">
    <property type="entry name" value="AF0060_NTP-PPase_MazG-like"/>
</dbReference>
<protein>
    <submittedName>
        <fullName evidence="1">MazG-like family protein</fullName>
    </submittedName>
</protein>
<dbReference type="SUPFAM" id="SSF101386">
    <property type="entry name" value="all-alpha NTP pyrophosphatases"/>
    <property type="match status" value="1"/>
</dbReference>
<proteinExistence type="predicted"/>
<dbReference type="EMBL" id="CP108188">
    <property type="protein sequence ID" value="WTR74321.1"/>
    <property type="molecule type" value="Genomic_DNA"/>
</dbReference>
<accession>A0ABZ1LLG4</accession>
<evidence type="ECO:0000313" key="2">
    <source>
        <dbReference type="Proteomes" id="UP001622594"/>
    </source>
</evidence>
<keyword evidence="2" id="KW-1185">Reference proteome</keyword>
<dbReference type="Gene3D" id="1.10.287.1080">
    <property type="entry name" value="MazG-like"/>
    <property type="match status" value="1"/>
</dbReference>
<name>A0ABZ1LLG4_9ACTN</name>
<sequence>MRDNDPWETVRSLATHFTEFDAERGLAPEEQWTLQVLKLSEEVGEAAQAVLGVRAVNPRKGRSHSWEQVQEEVVDAVITGMVTLTRMRPDDAADFFATVLAEKAGKFLPPGDTTTITSR</sequence>
<dbReference type="CDD" id="cd11533">
    <property type="entry name" value="NTP-PPase_Af0060_like"/>
    <property type="match status" value="1"/>
</dbReference>
<dbReference type="RefSeq" id="WP_327160273.1">
    <property type="nucleotide sequence ID" value="NZ_CP108062.1"/>
</dbReference>